<sequence>MVVQIITLIPHLKDTPFLPSTIFFLGASCPIINYGSDGATAESSLSSSGPCKLLAPPSYISLFICIYASLTKLVTLDFFSSPPLFLTFRCTNTNSPPSLSFPNSNDSSSASSSSPTYCYCSPFSLAIPD</sequence>
<evidence type="ECO:0000313" key="3">
    <source>
        <dbReference type="Proteomes" id="UP000785679"/>
    </source>
</evidence>
<reference evidence="2" key="1">
    <citation type="submission" date="2019-06" db="EMBL/GenBank/DDBJ databases">
        <authorList>
            <person name="Zheng W."/>
        </authorList>
    </citation>
    <scope>NUCLEOTIDE SEQUENCE</scope>
    <source>
        <strain evidence="2">QDHG01</strain>
    </source>
</reference>
<protein>
    <submittedName>
        <fullName evidence="2">Uncharacterized protein</fullName>
    </submittedName>
</protein>
<dbReference type="EMBL" id="RRYP01013871">
    <property type="protein sequence ID" value="TNV76282.1"/>
    <property type="molecule type" value="Genomic_DNA"/>
</dbReference>
<proteinExistence type="predicted"/>
<accession>A0A8J8NIU9</accession>
<keyword evidence="3" id="KW-1185">Reference proteome</keyword>
<dbReference type="AlphaFoldDB" id="A0A8J8NIU9"/>
<feature type="region of interest" description="Disordered" evidence="1">
    <location>
        <begin position="95"/>
        <end position="116"/>
    </location>
</feature>
<evidence type="ECO:0000256" key="1">
    <source>
        <dbReference type="SAM" id="MobiDB-lite"/>
    </source>
</evidence>
<gene>
    <name evidence="2" type="ORF">FGO68_gene16623</name>
</gene>
<dbReference type="Proteomes" id="UP000785679">
    <property type="component" value="Unassembled WGS sequence"/>
</dbReference>
<evidence type="ECO:0000313" key="2">
    <source>
        <dbReference type="EMBL" id="TNV76282.1"/>
    </source>
</evidence>
<name>A0A8J8NIU9_HALGN</name>
<comment type="caution">
    <text evidence="2">The sequence shown here is derived from an EMBL/GenBank/DDBJ whole genome shotgun (WGS) entry which is preliminary data.</text>
</comment>
<organism evidence="2 3">
    <name type="scientific">Halteria grandinella</name>
    <dbReference type="NCBI Taxonomy" id="5974"/>
    <lineage>
        <taxon>Eukaryota</taxon>
        <taxon>Sar</taxon>
        <taxon>Alveolata</taxon>
        <taxon>Ciliophora</taxon>
        <taxon>Intramacronucleata</taxon>
        <taxon>Spirotrichea</taxon>
        <taxon>Stichotrichia</taxon>
        <taxon>Sporadotrichida</taxon>
        <taxon>Halteriidae</taxon>
        <taxon>Halteria</taxon>
    </lineage>
</organism>